<name>A0A5N5F9M8_9ROSA</name>
<dbReference type="Pfam" id="PF13456">
    <property type="entry name" value="RVT_3"/>
    <property type="match status" value="1"/>
</dbReference>
<evidence type="ECO:0000259" key="1">
    <source>
        <dbReference type="Pfam" id="PF13456"/>
    </source>
</evidence>
<gene>
    <name evidence="2" type="ORF">D8674_010047</name>
</gene>
<reference evidence="2 3" key="3">
    <citation type="submission" date="2019-11" db="EMBL/GenBank/DDBJ databases">
        <title>A de novo genome assembly of a pear dwarfing rootstock.</title>
        <authorList>
            <person name="Wang F."/>
            <person name="Wang J."/>
            <person name="Li S."/>
            <person name="Zhang Y."/>
            <person name="Fang M."/>
            <person name="Ma L."/>
            <person name="Zhao Y."/>
            <person name="Jiang S."/>
        </authorList>
    </citation>
    <scope>NUCLEOTIDE SEQUENCE [LARGE SCALE GENOMIC DNA]</scope>
    <source>
        <strain evidence="2">S2</strain>
        <tissue evidence="2">Leaf</tissue>
    </source>
</reference>
<dbReference type="Proteomes" id="UP000327157">
    <property type="component" value="Chromosome 13"/>
</dbReference>
<dbReference type="GO" id="GO:0003676">
    <property type="term" value="F:nucleic acid binding"/>
    <property type="evidence" value="ECO:0007669"/>
    <property type="project" value="InterPro"/>
</dbReference>
<dbReference type="EMBL" id="SMOL01000753">
    <property type="protein sequence ID" value="KAB2599776.1"/>
    <property type="molecule type" value="Genomic_DNA"/>
</dbReference>
<organism evidence="2 3">
    <name type="scientific">Pyrus ussuriensis x Pyrus communis</name>
    <dbReference type="NCBI Taxonomy" id="2448454"/>
    <lineage>
        <taxon>Eukaryota</taxon>
        <taxon>Viridiplantae</taxon>
        <taxon>Streptophyta</taxon>
        <taxon>Embryophyta</taxon>
        <taxon>Tracheophyta</taxon>
        <taxon>Spermatophyta</taxon>
        <taxon>Magnoliopsida</taxon>
        <taxon>eudicotyledons</taxon>
        <taxon>Gunneridae</taxon>
        <taxon>Pentapetalae</taxon>
        <taxon>rosids</taxon>
        <taxon>fabids</taxon>
        <taxon>Rosales</taxon>
        <taxon>Rosaceae</taxon>
        <taxon>Amygdaloideae</taxon>
        <taxon>Maleae</taxon>
        <taxon>Pyrus</taxon>
    </lineage>
</organism>
<dbReference type="InterPro" id="IPR002156">
    <property type="entry name" value="RNaseH_domain"/>
</dbReference>
<dbReference type="GO" id="GO:0004523">
    <property type="term" value="F:RNA-DNA hybrid ribonuclease activity"/>
    <property type="evidence" value="ECO:0007669"/>
    <property type="project" value="InterPro"/>
</dbReference>
<accession>A0A5N5F9M8</accession>
<comment type="caution">
    <text evidence="2">The sequence shown here is derived from an EMBL/GenBank/DDBJ whole genome shotgun (WGS) entry which is preliminary data.</text>
</comment>
<dbReference type="OrthoDB" id="998887at2759"/>
<evidence type="ECO:0000313" key="2">
    <source>
        <dbReference type="EMBL" id="KAB2599776.1"/>
    </source>
</evidence>
<feature type="domain" description="RNase H type-1" evidence="1">
    <location>
        <begin position="5"/>
        <end position="72"/>
    </location>
</feature>
<dbReference type="AlphaFoldDB" id="A0A5N5F9M8"/>
<sequence>MIQRLAGISSPLLAEMMAARVAMLFARDLEAACVEFAGDAQMVITALQQNSEDDISRLGHVIDDARHFLHSIPRDCLSLNRRLTGLHTVWFGWIFLWMDKCFGLRNLILSLILYLRKV</sequence>
<protein>
    <recommendedName>
        <fullName evidence="1">RNase H type-1 domain-containing protein</fullName>
    </recommendedName>
</protein>
<keyword evidence="3" id="KW-1185">Reference proteome</keyword>
<evidence type="ECO:0000313" key="3">
    <source>
        <dbReference type="Proteomes" id="UP000327157"/>
    </source>
</evidence>
<proteinExistence type="predicted"/>
<reference evidence="3" key="2">
    <citation type="submission" date="2019-10" db="EMBL/GenBank/DDBJ databases">
        <title>A de novo genome assembly of a pear dwarfing rootstock.</title>
        <authorList>
            <person name="Wang F."/>
            <person name="Wang J."/>
            <person name="Li S."/>
            <person name="Zhang Y."/>
            <person name="Fang M."/>
            <person name="Ma L."/>
            <person name="Zhao Y."/>
            <person name="Jiang S."/>
        </authorList>
    </citation>
    <scope>NUCLEOTIDE SEQUENCE [LARGE SCALE GENOMIC DNA]</scope>
</reference>
<reference evidence="2 3" key="1">
    <citation type="submission" date="2019-09" db="EMBL/GenBank/DDBJ databases">
        <authorList>
            <person name="Ou C."/>
        </authorList>
    </citation>
    <scope>NUCLEOTIDE SEQUENCE [LARGE SCALE GENOMIC DNA]</scope>
    <source>
        <strain evidence="2">S2</strain>
        <tissue evidence="2">Leaf</tissue>
    </source>
</reference>